<keyword evidence="9" id="KW-0418">Kinase</keyword>
<dbReference type="Gene3D" id="6.10.340.10">
    <property type="match status" value="1"/>
</dbReference>
<dbReference type="GO" id="GO:0005886">
    <property type="term" value="C:plasma membrane"/>
    <property type="evidence" value="ECO:0007669"/>
    <property type="project" value="UniProtKB-SubCell"/>
</dbReference>
<dbReference type="Proteomes" id="UP000763088">
    <property type="component" value="Unassembled WGS sequence"/>
</dbReference>
<dbReference type="InterPro" id="IPR050398">
    <property type="entry name" value="HssS/ArlS-like"/>
</dbReference>
<keyword evidence="12" id="KW-0902">Two-component regulatory system</keyword>
<gene>
    <name evidence="16" type="ORF">E7102_05705</name>
</gene>
<keyword evidence="7 14" id="KW-0812">Transmembrane</keyword>
<dbReference type="PANTHER" id="PTHR45528:SF1">
    <property type="entry name" value="SENSOR HISTIDINE KINASE CPXA"/>
    <property type="match status" value="1"/>
</dbReference>
<evidence type="ECO:0000256" key="5">
    <source>
        <dbReference type="ARBA" id="ARBA00022553"/>
    </source>
</evidence>
<dbReference type="SUPFAM" id="SSF158472">
    <property type="entry name" value="HAMP domain-like"/>
    <property type="match status" value="1"/>
</dbReference>
<reference evidence="16" key="1">
    <citation type="submission" date="2019-04" db="EMBL/GenBank/DDBJ databases">
        <title>Evolution of Biomass-Degrading Anaerobic Consortia Revealed by Metagenomics.</title>
        <authorList>
            <person name="Peng X."/>
        </authorList>
    </citation>
    <scope>NUCLEOTIDE SEQUENCE</scope>
    <source>
        <strain evidence="16">SIG141</strain>
    </source>
</reference>
<evidence type="ECO:0000256" key="12">
    <source>
        <dbReference type="ARBA" id="ARBA00023012"/>
    </source>
</evidence>
<dbReference type="CDD" id="cd12912">
    <property type="entry name" value="PDC2_MCP_like"/>
    <property type="match status" value="1"/>
</dbReference>
<keyword evidence="5" id="KW-0597">Phosphoprotein</keyword>
<evidence type="ECO:0000256" key="11">
    <source>
        <dbReference type="ARBA" id="ARBA00022989"/>
    </source>
</evidence>
<dbReference type="EC" id="2.7.13.3" evidence="3"/>
<dbReference type="CDD" id="cd12913">
    <property type="entry name" value="PDC1_MCP_like"/>
    <property type="match status" value="1"/>
</dbReference>
<dbReference type="Gene3D" id="3.30.450.20">
    <property type="entry name" value="PAS domain"/>
    <property type="match status" value="1"/>
</dbReference>
<dbReference type="PROSITE" id="PS50885">
    <property type="entry name" value="HAMP"/>
    <property type="match status" value="1"/>
</dbReference>
<keyword evidence="8" id="KW-0547">Nucleotide-binding</keyword>
<evidence type="ECO:0000256" key="3">
    <source>
        <dbReference type="ARBA" id="ARBA00012438"/>
    </source>
</evidence>
<evidence type="ECO:0000256" key="8">
    <source>
        <dbReference type="ARBA" id="ARBA00022741"/>
    </source>
</evidence>
<dbReference type="GO" id="GO:0005524">
    <property type="term" value="F:ATP binding"/>
    <property type="evidence" value="ECO:0007669"/>
    <property type="project" value="UniProtKB-KW"/>
</dbReference>
<sequence length="495" mass="55734">MRRRFKLNVQLAAEILLLLLLTLGVLTYYSHKALSEEARCDAGLMLDATILDIDNILLSVEQGAGNVYHDVLAHLDDKQRMFTYARELVESNPNIIGCAFAFKPGYYPGTDLFMAYVHRKNTANAFKTELVETTSFTNRTYTEQSWYTETMKSGWIGWTDPLTGDDTENISLVSFCLPIIDKSGERVGVMAVDVSVNQLSKIVLAAKPSENGYSVLIARNGHYIVHPDISRLDNKTVYDRAEEGTDPGAIAAAEAMLSGYVGETSFKQNGEKWNVFFKPFVRNEWKGRHMGEGTLGWSVGVVYPDDDIYGMHNILVYLVVIITIMSLGVFFLLCTWLIRRKLRPLRMLTERAQNVAAGDLDQIVAVTSRDDEIGQLQNRFGKMQNSLKKQIDAIERETFMLNQRGEMLKATYGKTEESDKIKSSFLRYMIQQLEAPTQSIDSSVTTLCNNYGNSTNEEVGKQVNNIAAKSEVIIDLLNNISHFTETNERKEADND</sequence>
<comment type="catalytic activity">
    <reaction evidence="1">
        <text>ATP + protein L-histidine = ADP + protein N-phospho-L-histidine.</text>
        <dbReference type="EC" id="2.7.13.3"/>
    </reaction>
</comment>
<evidence type="ECO:0000313" key="17">
    <source>
        <dbReference type="Proteomes" id="UP000763088"/>
    </source>
</evidence>
<dbReference type="Pfam" id="PF00672">
    <property type="entry name" value="HAMP"/>
    <property type="match status" value="1"/>
</dbReference>
<comment type="caution">
    <text evidence="16">The sequence shown here is derived from an EMBL/GenBank/DDBJ whole genome shotgun (WGS) entry which is preliminary data.</text>
</comment>
<evidence type="ECO:0000256" key="6">
    <source>
        <dbReference type="ARBA" id="ARBA00022679"/>
    </source>
</evidence>
<evidence type="ECO:0000256" key="1">
    <source>
        <dbReference type="ARBA" id="ARBA00000085"/>
    </source>
</evidence>
<keyword evidence="4" id="KW-1003">Cell membrane</keyword>
<feature type="transmembrane region" description="Helical" evidence="14">
    <location>
        <begin position="314"/>
        <end position="338"/>
    </location>
</feature>
<dbReference type="GO" id="GO:0004673">
    <property type="term" value="F:protein histidine kinase activity"/>
    <property type="evidence" value="ECO:0007669"/>
    <property type="project" value="UniProtKB-EC"/>
</dbReference>
<dbReference type="InterPro" id="IPR033479">
    <property type="entry name" value="dCache_1"/>
</dbReference>
<evidence type="ECO:0000256" key="2">
    <source>
        <dbReference type="ARBA" id="ARBA00004651"/>
    </source>
</evidence>
<dbReference type="InterPro" id="IPR003660">
    <property type="entry name" value="HAMP_dom"/>
</dbReference>
<evidence type="ECO:0000256" key="10">
    <source>
        <dbReference type="ARBA" id="ARBA00022840"/>
    </source>
</evidence>
<dbReference type="GO" id="GO:0000160">
    <property type="term" value="P:phosphorelay signal transduction system"/>
    <property type="evidence" value="ECO:0007669"/>
    <property type="project" value="UniProtKB-KW"/>
</dbReference>
<evidence type="ECO:0000259" key="15">
    <source>
        <dbReference type="PROSITE" id="PS50885"/>
    </source>
</evidence>
<evidence type="ECO:0000256" key="4">
    <source>
        <dbReference type="ARBA" id="ARBA00022475"/>
    </source>
</evidence>
<dbReference type="EMBL" id="SUYD01000006">
    <property type="protein sequence ID" value="MBE6265947.1"/>
    <property type="molecule type" value="Genomic_DNA"/>
</dbReference>
<dbReference type="PANTHER" id="PTHR45528">
    <property type="entry name" value="SENSOR HISTIDINE KINASE CPXA"/>
    <property type="match status" value="1"/>
</dbReference>
<keyword evidence="10" id="KW-0067">ATP-binding</keyword>
<dbReference type="AlphaFoldDB" id="A0A928BS06"/>
<accession>A0A928BS06</accession>
<evidence type="ECO:0000256" key="13">
    <source>
        <dbReference type="ARBA" id="ARBA00023136"/>
    </source>
</evidence>
<feature type="domain" description="HAMP" evidence="15">
    <location>
        <begin position="339"/>
        <end position="392"/>
    </location>
</feature>
<keyword evidence="11 14" id="KW-1133">Transmembrane helix</keyword>
<dbReference type="CDD" id="cd06225">
    <property type="entry name" value="HAMP"/>
    <property type="match status" value="1"/>
</dbReference>
<evidence type="ECO:0000256" key="14">
    <source>
        <dbReference type="SAM" id="Phobius"/>
    </source>
</evidence>
<protein>
    <recommendedName>
        <fullName evidence="3">histidine kinase</fullName>
        <ecNumber evidence="3">2.7.13.3</ecNumber>
    </recommendedName>
</protein>
<keyword evidence="13 14" id="KW-0472">Membrane</keyword>
<dbReference type="Pfam" id="PF02743">
    <property type="entry name" value="dCache_1"/>
    <property type="match status" value="1"/>
</dbReference>
<proteinExistence type="predicted"/>
<organism evidence="16 17">
    <name type="scientific">Xylanibacter ruminicola</name>
    <name type="common">Prevotella ruminicola</name>
    <dbReference type="NCBI Taxonomy" id="839"/>
    <lineage>
        <taxon>Bacteria</taxon>
        <taxon>Pseudomonadati</taxon>
        <taxon>Bacteroidota</taxon>
        <taxon>Bacteroidia</taxon>
        <taxon>Bacteroidales</taxon>
        <taxon>Prevotellaceae</taxon>
        <taxon>Xylanibacter</taxon>
    </lineage>
</organism>
<evidence type="ECO:0000256" key="9">
    <source>
        <dbReference type="ARBA" id="ARBA00022777"/>
    </source>
</evidence>
<evidence type="ECO:0000256" key="7">
    <source>
        <dbReference type="ARBA" id="ARBA00022692"/>
    </source>
</evidence>
<evidence type="ECO:0000313" key="16">
    <source>
        <dbReference type="EMBL" id="MBE6265947.1"/>
    </source>
</evidence>
<comment type="subcellular location">
    <subcellularLocation>
        <location evidence="2">Cell membrane</location>
        <topology evidence="2">Multi-pass membrane protein</topology>
    </subcellularLocation>
</comment>
<keyword evidence="6" id="KW-0808">Transferase</keyword>
<dbReference type="SMART" id="SM00304">
    <property type="entry name" value="HAMP"/>
    <property type="match status" value="1"/>
</dbReference>
<name>A0A928BS06_XYLRU</name>